<dbReference type="InterPro" id="IPR058548">
    <property type="entry name" value="MlaB-like_STAS"/>
</dbReference>
<sequence>MDGDYFTITPGPVTTGTDGVPESHVALTGEFDLNARDILREALVHLLDTAPSRRIIVDLTNVTFIDSEAIGAILEGLIAAQKVSKTLQLANANRQIQRVFDVIGMNDLLRDPHHW</sequence>
<evidence type="ECO:0000256" key="1">
    <source>
        <dbReference type="ARBA" id="ARBA00009013"/>
    </source>
</evidence>
<accession>A0ABQ3XUD9</accession>
<dbReference type="EMBL" id="BOMG01000170">
    <property type="protein sequence ID" value="GID62101.1"/>
    <property type="molecule type" value="Genomic_DNA"/>
</dbReference>
<dbReference type="Gene3D" id="3.30.750.24">
    <property type="entry name" value="STAS domain"/>
    <property type="match status" value="1"/>
</dbReference>
<feature type="domain" description="STAS" evidence="3">
    <location>
        <begin position="25"/>
        <end position="115"/>
    </location>
</feature>
<protein>
    <recommendedName>
        <fullName evidence="2">Anti-sigma factor antagonist</fullName>
    </recommendedName>
</protein>
<dbReference type="Proteomes" id="UP000612282">
    <property type="component" value="Unassembled WGS sequence"/>
</dbReference>
<dbReference type="RefSeq" id="WP_203810737.1">
    <property type="nucleotide sequence ID" value="NZ_BAAAQE010000121.1"/>
</dbReference>
<dbReference type="InterPro" id="IPR036513">
    <property type="entry name" value="STAS_dom_sf"/>
</dbReference>
<evidence type="ECO:0000313" key="4">
    <source>
        <dbReference type="EMBL" id="GID62101.1"/>
    </source>
</evidence>
<comment type="similarity">
    <text evidence="1 2">Belongs to the anti-sigma-factor antagonist family.</text>
</comment>
<proteinExistence type="inferred from homology"/>
<name>A0ABQ3XUD9_9ACTN</name>
<comment type="caution">
    <text evidence="4">The sequence shown here is derived from an EMBL/GenBank/DDBJ whole genome shotgun (WGS) entry which is preliminary data.</text>
</comment>
<dbReference type="PROSITE" id="PS50801">
    <property type="entry name" value="STAS"/>
    <property type="match status" value="1"/>
</dbReference>
<dbReference type="InterPro" id="IPR002645">
    <property type="entry name" value="STAS_dom"/>
</dbReference>
<evidence type="ECO:0000256" key="2">
    <source>
        <dbReference type="RuleBase" id="RU003749"/>
    </source>
</evidence>
<keyword evidence="5" id="KW-1185">Reference proteome</keyword>
<dbReference type="SUPFAM" id="SSF52091">
    <property type="entry name" value="SpoIIaa-like"/>
    <property type="match status" value="1"/>
</dbReference>
<evidence type="ECO:0000259" key="3">
    <source>
        <dbReference type="PROSITE" id="PS50801"/>
    </source>
</evidence>
<dbReference type="InterPro" id="IPR003658">
    <property type="entry name" value="Anti-sigma_ant"/>
</dbReference>
<dbReference type="CDD" id="cd07043">
    <property type="entry name" value="STAS_anti-anti-sigma_factors"/>
    <property type="match status" value="1"/>
</dbReference>
<reference evidence="4 5" key="1">
    <citation type="submission" date="2021-01" db="EMBL/GenBank/DDBJ databases">
        <title>Whole genome shotgun sequence of Actinoplanes couchii NBRC 106145.</title>
        <authorList>
            <person name="Komaki H."/>
            <person name="Tamura T."/>
        </authorList>
    </citation>
    <scope>NUCLEOTIDE SEQUENCE [LARGE SCALE GENOMIC DNA]</scope>
    <source>
        <strain evidence="4 5">NBRC 106145</strain>
    </source>
</reference>
<gene>
    <name evidence="4" type="ORF">Aco03nite_105050</name>
</gene>
<dbReference type="PANTHER" id="PTHR33495">
    <property type="entry name" value="ANTI-SIGMA FACTOR ANTAGONIST TM_1081-RELATED-RELATED"/>
    <property type="match status" value="1"/>
</dbReference>
<organism evidence="4 5">
    <name type="scientific">Actinoplanes couchii</name>
    <dbReference type="NCBI Taxonomy" id="403638"/>
    <lineage>
        <taxon>Bacteria</taxon>
        <taxon>Bacillati</taxon>
        <taxon>Actinomycetota</taxon>
        <taxon>Actinomycetes</taxon>
        <taxon>Micromonosporales</taxon>
        <taxon>Micromonosporaceae</taxon>
        <taxon>Actinoplanes</taxon>
    </lineage>
</organism>
<dbReference type="NCBIfam" id="TIGR00377">
    <property type="entry name" value="ant_ant_sig"/>
    <property type="match status" value="1"/>
</dbReference>
<dbReference type="Pfam" id="PF13466">
    <property type="entry name" value="STAS_2"/>
    <property type="match status" value="1"/>
</dbReference>
<evidence type="ECO:0000313" key="5">
    <source>
        <dbReference type="Proteomes" id="UP000612282"/>
    </source>
</evidence>
<dbReference type="PANTHER" id="PTHR33495:SF2">
    <property type="entry name" value="ANTI-SIGMA FACTOR ANTAGONIST TM_1081-RELATED"/>
    <property type="match status" value="1"/>
</dbReference>